<dbReference type="AlphaFoldDB" id="A0A9P9EV55"/>
<feature type="domain" description="Zn(2)-C6 fungal-type" evidence="2">
    <location>
        <begin position="21"/>
        <end position="51"/>
    </location>
</feature>
<dbReference type="Proteomes" id="UP000738349">
    <property type="component" value="Unassembled WGS sequence"/>
</dbReference>
<keyword evidence="1" id="KW-0539">Nucleus</keyword>
<dbReference type="OrthoDB" id="5419315at2759"/>
<dbReference type="GO" id="GO:0001228">
    <property type="term" value="F:DNA-binding transcription activator activity, RNA polymerase II-specific"/>
    <property type="evidence" value="ECO:0007669"/>
    <property type="project" value="TreeGrafter"/>
</dbReference>
<keyword evidence="4" id="KW-1185">Reference proteome</keyword>
<gene>
    <name evidence="3" type="ORF">EDB81DRAFT_869082</name>
</gene>
<comment type="caution">
    <text evidence="3">The sequence shown here is derived from an EMBL/GenBank/DDBJ whole genome shotgun (WGS) entry which is preliminary data.</text>
</comment>
<dbReference type="Pfam" id="PF00172">
    <property type="entry name" value="Zn_clus"/>
    <property type="match status" value="1"/>
</dbReference>
<accession>A0A9P9EV55</accession>
<dbReference type="PANTHER" id="PTHR47784">
    <property type="entry name" value="STEROL UPTAKE CONTROL PROTEIN 2"/>
    <property type="match status" value="1"/>
</dbReference>
<evidence type="ECO:0000313" key="3">
    <source>
        <dbReference type="EMBL" id="KAH7146189.1"/>
    </source>
</evidence>
<dbReference type="PROSITE" id="PS50048">
    <property type="entry name" value="ZN2_CY6_FUNGAL_2"/>
    <property type="match status" value="1"/>
</dbReference>
<dbReference type="GO" id="GO:0008270">
    <property type="term" value="F:zinc ion binding"/>
    <property type="evidence" value="ECO:0007669"/>
    <property type="project" value="InterPro"/>
</dbReference>
<name>A0A9P9EV55_9HYPO</name>
<protein>
    <recommendedName>
        <fullName evidence="2">Zn(2)-C6 fungal-type domain-containing protein</fullName>
    </recommendedName>
</protein>
<evidence type="ECO:0000313" key="4">
    <source>
        <dbReference type="Proteomes" id="UP000738349"/>
    </source>
</evidence>
<dbReference type="InterPro" id="IPR036864">
    <property type="entry name" value="Zn2-C6_fun-type_DNA-bd_sf"/>
</dbReference>
<dbReference type="EMBL" id="JAGMUV010000008">
    <property type="protein sequence ID" value="KAH7146189.1"/>
    <property type="molecule type" value="Genomic_DNA"/>
</dbReference>
<dbReference type="SMART" id="SM00066">
    <property type="entry name" value="GAL4"/>
    <property type="match status" value="1"/>
</dbReference>
<dbReference type="PROSITE" id="PS00463">
    <property type="entry name" value="ZN2_CY6_FUNGAL_1"/>
    <property type="match status" value="1"/>
</dbReference>
<dbReference type="InterPro" id="IPR001138">
    <property type="entry name" value="Zn2Cys6_DnaBD"/>
</dbReference>
<dbReference type="Gene3D" id="4.10.240.10">
    <property type="entry name" value="Zn(2)-C6 fungal-type DNA-binding domain"/>
    <property type="match status" value="1"/>
</dbReference>
<dbReference type="PANTHER" id="PTHR47784:SF5">
    <property type="entry name" value="STEROL UPTAKE CONTROL PROTEIN 2"/>
    <property type="match status" value="1"/>
</dbReference>
<proteinExistence type="predicted"/>
<evidence type="ECO:0000259" key="2">
    <source>
        <dbReference type="PROSITE" id="PS50048"/>
    </source>
</evidence>
<dbReference type="SUPFAM" id="SSF57701">
    <property type="entry name" value="Zn2/Cys6 DNA-binding domain"/>
    <property type="match status" value="1"/>
</dbReference>
<organism evidence="3 4">
    <name type="scientific">Dactylonectria macrodidyma</name>
    <dbReference type="NCBI Taxonomy" id="307937"/>
    <lineage>
        <taxon>Eukaryota</taxon>
        <taxon>Fungi</taxon>
        <taxon>Dikarya</taxon>
        <taxon>Ascomycota</taxon>
        <taxon>Pezizomycotina</taxon>
        <taxon>Sordariomycetes</taxon>
        <taxon>Hypocreomycetidae</taxon>
        <taxon>Hypocreales</taxon>
        <taxon>Nectriaceae</taxon>
        <taxon>Dactylonectria</taxon>
    </lineage>
</organism>
<sequence length="428" mass="49009">MTTIVSKPYHSKRAHKKSRAGCKTCKRRRVKCNESHPTCSNCILRNDPCIYSNSEVSEFEPKSWSSTAPPASSDVTKSTHSSILPKQPLFLPSPDRGVDDMKLLWFYTTNAETTRTVYEDGRSTRINHILKSQIPRLAFETPFLMDCLLATSALQLQLLDQDIDTSRAVRYRARACQGYRQAIEEARPETFPALIACSLLLTNLSSHMFREEETKQLYIVDWMIFWRGICLVIKMVSPQGLWESGMAELFFRPSIDPNQAALHIPSNLLNMVSTIELGDPEYQNLTTYHTTLLYLGSLYHNLLNGFSPTMSLRVVTWFTFLPEDFIELCRQRKPRALVILGHYLMFLKTIDVWWAKGISDREIRGIINYLGVAWLPDLAKPRLTLALENQLQVSRIILDDPDWESRVGLKDGVTSQRRLAEALFSGRQ</sequence>
<dbReference type="CDD" id="cd00067">
    <property type="entry name" value="GAL4"/>
    <property type="match status" value="1"/>
</dbReference>
<dbReference type="InterPro" id="IPR053157">
    <property type="entry name" value="Sterol_Uptake_Regulator"/>
</dbReference>
<reference evidence="3" key="1">
    <citation type="journal article" date="2021" name="Nat. Commun.">
        <title>Genetic determinants of endophytism in the Arabidopsis root mycobiome.</title>
        <authorList>
            <person name="Mesny F."/>
            <person name="Miyauchi S."/>
            <person name="Thiergart T."/>
            <person name="Pickel B."/>
            <person name="Atanasova L."/>
            <person name="Karlsson M."/>
            <person name="Huettel B."/>
            <person name="Barry K.W."/>
            <person name="Haridas S."/>
            <person name="Chen C."/>
            <person name="Bauer D."/>
            <person name="Andreopoulos W."/>
            <person name="Pangilinan J."/>
            <person name="LaButti K."/>
            <person name="Riley R."/>
            <person name="Lipzen A."/>
            <person name="Clum A."/>
            <person name="Drula E."/>
            <person name="Henrissat B."/>
            <person name="Kohler A."/>
            <person name="Grigoriev I.V."/>
            <person name="Martin F.M."/>
            <person name="Hacquard S."/>
        </authorList>
    </citation>
    <scope>NUCLEOTIDE SEQUENCE</scope>
    <source>
        <strain evidence="3">MPI-CAGE-AT-0147</strain>
    </source>
</reference>
<evidence type="ECO:0000256" key="1">
    <source>
        <dbReference type="ARBA" id="ARBA00023242"/>
    </source>
</evidence>